<feature type="domain" description="Peptidase M16 C-terminal" evidence="2">
    <location>
        <begin position="181"/>
        <end position="361"/>
    </location>
</feature>
<protein>
    <submittedName>
        <fullName evidence="3">EF-P 5-aminopentanol modification-associated protein YfmH</fullName>
    </submittedName>
</protein>
<gene>
    <name evidence="3" type="primary">yfmH</name>
    <name evidence="3" type="ORF">ACFSB2_23030</name>
</gene>
<dbReference type="Pfam" id="PF05193">
    <property type="entry name" value="Peptidase_M16_C"/>
    <property type="match status" value="1"/>
</dbReference>
<evidence type="ECO:0000259" key="2">
    <source>
        <dbReference type="Pfam" id="PF05193"/>
    </source>
</evidence>
<dbReference type="InterPro" id="IPR011765">
    <property type="entry name" value="Pept_M16_N"/>
</dbReference>
<organism evidence="3 4">
    <name type="scientific">Alicyclobacillus fodiniaquatilis</name>
    <dbReference type="NCBI Taxonomy" id="1661150"/>
    <lineage>
        <taxon>Bacteria</taxon>
        <taxon>Bacillati</taxon>
        <taxon>Bacillota</taxon>
        <taxon>Bacilli</taxon>
        <taxon>Bacillales</taxon>
        <taxon>Alicyclobacillaceae</taxon>
        <taxon>Alicyclobacillus</taxon>
    </lineage>
</organism>
<feature type="domain" description="Peptidase M16 N-terminal" evidence="1">
    <location>
        <begin position="63"/>
        <end position="173"/>
    </location>
</feature>
<dbReference type="InterPro" id="IPR007863">
    <property type="entry name" value="Peptidase_M16_C"/>
</dbReference>
<dbReference type="NCBIfam" id="NF047421">
    <property type="entry name" value="YfmH_fam"/>
    <property type="match status" value="1"/>
</dbReference>
<dbReference type="PANTHER" id="PTHR11851">
    <property type="entry name" value="METALLOPROTEASE"/>
    <property type="match status" value="1"/>
</dbReference>
<dbReference type="Gene3D" id="3.30.830.10">
    <property type="entry name" value="Metalloenzyme, LuxS/M16 peptidase-like"/>
    <property type="match status" value="2"/>
</dbReference>
<accession>A0ABW4JN59</accession>
<dbReference type="Pfam" id="PF00675">
    <property type="entry name" value="Peptidase_M16"/>
    <property type="match status" value="1"/>
</dbReference>
<evidence type="ECO:0000313" key="4">
    <source>
        <dbReference type="Proteomes" id="UP001597079"/>
    </source>
</evidence>
<dbReference type="InterPro" id="IPR050361">
    <property type="entry name" value="MPP/UQCRC_Complex"/>
</dbReference>
<comment type="caution">
    <text evidence="3">The sequence shown here is derived from an EMBL/GenBank/DDBJ whole genome shotgun (WGS) entry which is preliminary data.</text>
</comment>
<evidence type="ECO:0000259" key="1">
    <source>
        <dbReference type="Pfam" id="PF00675"/>
    </source>
</evidence>
<dbReference type="InterPro" id="IPR011249">
    <property type="entry name" value="Metalloenz_LuxS/M16"/>
</dbReference>
<proteinExistence type="predicted"/>
<keyword evidence="4" id="KW-1185">Reference proteome</keyword>
<reference evidence="4" key="1">
    <citation type="journal article" date="2019" name="Int. J. Syst. Evol. Microbiol.">
        <title>The Global Catalogue of Microorganisms (GCM) 10K type strain sequencing project: providing services to taxonomists for standard genome sequencing and annotation.</title>
        <authorList>
            <consortium name="The Broad Institute Genomics Platform"/>
            <consortium name="The Broad Institute Genome Sequencing Center for Infectious Disease"/>
            <person name="Wu L."/>
            <person name="Ma J."/>
        </authorList>
    </citation>
    <scope>NUCLEOTIDE SEQUENCE [LARGE SCALE GENOMIC DNA]</scope>
    <source>
        <strain evidence="4">CGMCC 1.12286</strain>
    </source>
</reference>
<dbReference type="Proteomes" id="UP001597079">
    <property type="component" value="Unassembled WGS sequence"/>
</dbReference>
<sequence length="431" mass="49256">MTRVSEEKNGMKVQVIEQTLANGLTVCLIPRPGFQQTFAMFTTKYGSIDNEFVKGDEQIRVPDGIAHFLEHKMFEDEEKEVFSQFAEHGASVNAFTTFDQTAYYFSGTSDLKENINILLDFVQKVYLTDENVEKEKGIIAQEIRMGDDNPDRKVFMDLLSAMYSAHPVRIDIAGSVESIQKIDRATLLQCYQTFYHPSNMILVISGGFDPDEVLSWIRENQSAKHFDPPAHLDRVYPFEPVKPNVNLQKAQLPVSLSRCLIGWKETHLPQENEDLMRQELLTGLVLDTLFGKTNLFYEELLRDGLIDKGFSWEYELTYQYGYTVIGGNAPQPEKLVERVKQYVVKATERGIPAEDFARAQKKAIGRFMMSLDQVSSIVRAYTTYRLRHADYLATVDVLQSLTLDDAEARLREHLREEQMVVSMVLQKSASA</sequence>
<dbReference type="SUPFAM" id="SSF63411">
    <property type="entry name" value="LuxS/MPP-like metallohydrolase"/>
    <property type="match status" value="2"/>
</dbReference>
<dbReference type="EMBL" id="JBHUCX010000092">
    <property type="protein sequence ID" value="MFD1677539.1"/>
    <property type="molecule type" value="Genomic_DNA"/>
</dbReference>
<dbReference type="PANTHER" id="PTHR11851:SF134">
    <property type="entry name" value="ZINC-DEPENDENT PROTEASE"/>
    <property type="match status" value="1"/>
</dbReference>
<evidence type="ECO:0000313" key="3">
    <source>
        <dbReference type="EMBL" id="MFD1677539.1"/>
    </source>
</evidence>
<name>A0ABW4JN59_9BACL</name>
<dbReference type="RefSeq" id="WP_377945428.1">
    <property type="nucleotide sequence ID" value="NZ_JBHUCX010000092.1"/>
</dbReference>